<evidence type="ECO:0000256" key="3">
    <source>
        <dbReference type="PROSITE-ProRule" id="PRU10141"/>
    </source>
</evidence>
<dbReference type="GO" id="GO:0005737">
    <property type="term" value="C:cytoplasm"/>
    <property type="evidence" value="ECO:0007669"/>
    <property type="project" value="TreeGrafter"/>
</dbReference>
<dbReference type="InterPro" id="IPR008271">
    <property type="entry name" value="Ser/Thr_kinase_AS"/>
</dbReference>
<dbReference type="Proteomes" id="UP000887575">
    <property type="component" value="Unassembled WGS sequence"/>
</dbReference>
<keyword evidence="4" id="KW-0723">Serine/threonine-protein kinase</keyword>
<dbReference type="GO" id="GO:0010506">
    <property type="term" value="P:regulation of autophagy"/>
    <property type="evidence" value="ECO:0007669"/>
    <property type="project" value="InterPro"/>
</dbReference>
<dbReference type="Pfam" id="PF00069">
    <property type="entry name" value="Pkinase"/>
    <property type="match status" value="1"/>
</dbReference>
<dbReference type="InterPro" id="IPR017441">
    <property type="entry name" value="Protein_kinase_ATP_BS"/>
</dbReference>
<keyword evidence="4" id="KW-0808">Transferase</keyword>
<dbReference type="WBParaSite" id="MBELARI_LOCUS16509">
    <property type="protein sequence ID" value="MBELARI_LOCUS16509"/>
    <property type="gene ID" value="MBELARI_LOCUS16509"/>
</dbReference>
<keyword evidence="4" id="KW-0418">Kinase</keyword>
<feature type="binding site" evidence="3">
    <location>
        <position position="27"/>
    </location>
    <ligand>
        <name>ATP</name>
        <dbReference type="ChEBI" id="CHEBI:30616"/>
    </ligand>
</feature>
<dbReference type="GO" id="GO:0004674">
    <property type="term" value="F:protein serine/threonine kinase activity"/>
    <property type="evidence" value="ECO:0007669"/>
    <property type="project" value="UniProtKB-KW"/>
</dbReference>
<feature type="domain" description="Protein kinase" evidence="5">
    <location>
        <begin position="1"/>
        <end position="258"/>
    </location>
</feature>
<reference evidence="7" key="1">
    <citation type="submission" date="2024-02" db="UniProtKB">
        <authorList>
            <consortium name="WormBaseParasite"/>
        </authorList>
    </citation>
    <scope>IDENTIFICATION</scope>
</reference>
<evidence type="ECO:0000256" key="2">
    <source>
        <dbReference type="ARBA" id="ARBA00022840"/>
    </source>
</evidence>
<dbReference type="PROSITE" id="PS00108">
    <property type="entry name" value="PROTEIN_KINASE_ST"/>
    <property type="match status" value="1"/>
</dbReference>
<evidence type="ECO:0000313" key="7">
    <source>
        <dbReference type="WBParaSite" id="MBELARI_LOCUS16509"/>
    </source>
</evidence>
<dbReference type="InterPro" id="IPR011009">
    <property type="entry name" value="Kinase-like_dom_sf"/>
</dbReference>
<dbReference type="GO" id="GO:0005524">
    <property type="term" value="F:ATP binding"/>
    <property type="evidence" value="ECO:0007669"/>
    <property type="project" value="UniProtKB-UniRule"/>
</dbReference>
<dbReference type="SUPFAM" id="SSF56112">
    <property type="entry name" value="Protein kinase-like (PK-like)"/>
    <property type="match status" value="1"/>
</dbReference>
<dbReference type="SMART" id="SM00220">
    <property type="entry name" value="S_TKc"/>
    <property type="match status" value="1"/>
</dbReference>
<dbReference type="PROSITE" id="PS50011">
    <property type="entry name" value="PROTEIN_KINASE_DOM"/>
    <property type="match status" value="1"/>
</dbReference>
<evidence type="ECO:0000256" key="1">
    <source>
        <dbReference type="ARBA" id="ARBA00022741"/>
    </source>
</evidence>
<keyword evidence="6" id="KW-1185">Reference proteome</keyword>
<dbReference type="PROSITE" id="PS00107">
    <property type="entry name" value="PROTEIN_KINASE_ATP"/>
    <property type="match status" value="1"/>
</dbReference>
<dbReference type="AlphaFoldDB" id="A0AAF3EQY5"/>
<keyword evidence="1 3" id="KW-0547">Nucleotide-binding</keyword>
<dbReference type="GO" id="GO:0006914">
    <property type="term" value="P:autophagy"/>
    <property type="evidence" value="ECO:0007669"/>
    <property type="project" value="UniProtKB-ARBA"/>
</dbReference>
<organism evidence="6 7">
    <name type="scientific">Mesorhabditis belari</name>
    <dbReference type="NCBI Taxonomy" id="2138241"/>
    <lineage>
        <taxon>Eukaryota</taxon>
        <taxon>Metazoa</taxon>
        <taxon>Ecdysozoa</taxon>
        <taxon>Nematoda</taxon>
        <taxon>Chromadorea</taxon>
        <taxon>Rhabditida</taxon>
        <taxon>Rhabditina</taxon>
        <taxon>Rhabditomorpha</taxon>
        <taxon>Rhabditoidea</taxon>
        <taxon>Rhabditidae</taxon>
        <taxon>Mesorhabditinae</taxon>
        <taxon>Mesorhabditis</taxon>
    </lineage>
</organism>
<name>A0AAF3EQY5_9BILA</name>
<evidence type="ECO:0000259" key="5">
    <source>
        <dbReference type="PROSITE" id="PS50011"/>
    </source>
</evidence>
<dbReference type="Gene3D" id="1.10.510.10">
    <property type="entry name" value="Transferase(Phosphotransferase) domain 1"/>
    <property type="match status" value="1"/>
</dbReference>
<dbReference type="InterPro" id="IPR045269">
    <property type="entry name" value="Atg1-like"/>
</dbReference>
<comment type="similarity">
    <text evidence="4">Belongs to the protein kinase superfamily.</text>
</comment>
<keyword evidence="2 3" id="KW-0067">ATP-binding</keyword>
<dbReference type="PANTHER" id="PTHR24348">
    <property type="entry name" value="SERINE/THREONINE-PROTEIN KINASE UNC-51-RELATED"/>
    <property type="match status" value="1"/>
</dbReference>
<sequence length="434" mass="50955">MEETWIGRGAFAHVVKIGKYPPHLAAKYIRIVYGNCREFYEREFKVLQKLRHPNIVNYYGMCETRKDHDSYYVIHMEFCERLSLRHVLKDAEVIYSMKTILGWAEHLTSALLYLKNSQIIHRDIKPENILVTNDFVLKLGDFGFVKEINGNQYSMSVAGTDRYVSPESSGFIREITATYKSDLYSVGLVLWEIVERRKIFEEYEDEKFKAFALFEDLRMGAFRLKFSYCDDEFKEVILRCTNFNPEMRPEVEQVHAQVVQMNESSPMESFLPIIEPNQKHPLKPVPLQRNNQEIQSFHSENTELSITIPNISMSPSKSQSHDEMIIELTLENERTEIPLKITLKEAISNLKMLAIRGDKKLLKAIENQIKKCTRFPDDYIICIDEMPKFPPIIDQKLIRFFQLRKYPNWGNLFPNVKKSRIPTSITKVYPIMKL</sequence>
<protein>
    <recommendedName>
        <fullName evidence="5">Protein kinase domain-containing protein</fullName>
    </recommendedName>
</protein>
<accession>A0AAF3EQY5</accession>
<proteinExistence type="inferred from homology"/>
<evidence type="ECO:0000256" key="4">
    <source>
        <dbReference type="RuleBase" id="RU000304"/>
    </source>
</evidence>
<evidence type="ECO:0000313" key="6">
    <source>
        <dbReference type="Proteomes" id="UP000887575"/>
    </source>
</evidence>
<dbReference type="InterPro" id="IPR000719">
    <property type="entry name" value="Prot_kinase_dom"/>
</dbReference>